<reference evidence="1 2" key="1">
    <citation type="submission" date="2019-12" db="EMBL/GenBank/DDBJ databases">
        <title>Genomic-based taxomic classification of the family Erythrobacteraceae.</title>
        <authorList>
            <person name="Xu L."/>
        </authorList>
    </citation>
    <scope>NUCLEOTIDE SEQUENCE [LARGE SCALE GENOMIC DNA]</scope>
    <source>
        <strain evidence="1 2">M0322</strain>
    </source>
</reference>
<protein>
    <submittedName>
        <fullName evidence="1">Uncharacterized protein</fullName>
    </submittedName>
</protein>
<evidence type="ECO:0000313" key="1">
    <source>
        <dbReference type="EMBL" id="MXO72448.1"/>
    </source>
</evidence>
<accession>A0A844YZE6</accession>
<gene>
    <name evidence="1" type="ORF">GRI99_12495</name>
</gene>
<dbReference type="Proteomes" id="UP000466966">
    <property type="component" value="Unassembled WGS sequence"/>
</dbReference>
<keyword evidence="2" id="KW-1185">Reference proteome</keyword>
<comment type="caution">
    <text evidence="1">The sequence shown here is derived from an EMBL/GenBank/DDBJ whole genome shotgun (WGS) entry which is preliminary data.</text>
</comment>
<dbReference type="OrthoDB" id="7511203at2"/>
<proteinExistence type="predicted"/>
<dbReference type="RefSeq" id="WP_160772385.1">
    <property type="nucleotide sequence ID" value="NZ_WTYV01000005.1"/>
</dbReference>
<sequence length="76" mass="7787">MNLASVAGVMALLPAMVGPLPQDQGHPSLMLALCGGGAMQVQLRDRSGAPLPAAPVPCCAKGCHTGQRRKLLDRGQ</sequence>
<dbReference type="EMBL" id="WTYV01000005">
    <property type="protein sequence ID" value="MXO72448.1"/>
    <property type="molecule type" value="Genomic_DNA"/>
</dbReference>
<organism evidence="1 2">
    <name type="scientific">Alteraurantiacibacter buctensis</name>
    <dbReference type="NCBI Taxonomy" id="1503981"/>
    <lineage>
        <taxon>Bacteria</taxon>
        <taxon>Pseudomonadati</taxon>
        <taxon>Pseudomonadota</taxon>
        <taxon>Alphaproteobacteria</taxon>
        <taxon>Sphingomonadales</taxon>
        <taxon>Erythrobacteraceae</taxon>
        <taxon>Alteraurantiacibacter</taxon>
    </lineage>
</organism>
<name>A0A844YZE6_9SPHN</name>
<evidence type="ECO:0000313" key="2">
    <source>
        <dbReference type="Proteomes" id="UP000466966"/>
    </source>
</evidence>
<dbReference type="AlphaFoldDB" id="A0A844YZE6"/>